<dbReference type="Gene3D" id="3.30.390.10">
    <property type="entry name" value="Enolase-like, N-terminal domain"/>
    <property type="match status" value="1"/>
</dbReference>
<dbReference type="Gene3D" id="3.20.20.120">
    <property type="entry name" value="Enolase-like C-terminal domain"/>
    <property type="match status" value="1"/>
</dbReference>
<dbReference type="Pfam" id="PF02746">
    <property type="entry name" value="MR_MLE_N"/>
    <property type="match status" value="1"/>
</dbReference>
<dbReference type="PANTHER" id="PTHR48080:SF2">
    <property type="entry name" value="D-GALACTONATE DEHYDRATASE"/>
    <property type="match status" value="1"/>
</dbReference>
<dbReference type="RefSeq" id="WP_073080666.1">
    <property type="nucleotide sequence ID" value="NZ_FQXV01000012.1"/>
</dbReference>
<keyword evidence="2" id="KW-0456">Lyase</keyword>
<evidence type="ECO:0000313" key="5">
    <source>
        <dbReference type="Proteomes" id="UP000183995"/>
    </source>
</evidence>
<dbReference type="SUPFAM" id="SSF51604">
    <property type="entry name" value="Enolase C-terminal domain-like"/>
    <property type="match status" value="1"/>
</dbReference>
<dbReference type="InterPro" id="IPR034593">
    <property type="entry name" value="DgoD-like"/>
</dbReference>
<dbReference type="EMBL" id="FQXV01000012">
    <property type="protein sequence ID" value="SHI17519.1"/>
    <property type="molecule type" value="Genomic_DNA"/>
</dbReference>
<dbReference type="CDD" id="cd03316">
    <property type="entry name" value="MR_like"/>
    <property type="match status" value="1"/>
</dbReference>
<evidence type="ECO:0000256" key="2">
    <source>
        <dbReference type="ARBA" id="ARBA00023239"/>
    </source>
</evidence>
<dbReference type="GO" id="GO:0016829">
    <property type="term" value="F:lyase activity"/>
    <property type="evidence" value="ECO:0007669"/>
    <property type="project" value="UniProtKB-KW"/>
</dbReference>
<organism evidence="4 5">
    <name type="scientific">Sporobacter termitidis DSM 10068</name>
    <dbReference type="NCBI Taxonomy" id="1123282"/>
    <lineage>
        <taxon>Bacteria</taxon>
        <taxon>Bacillati</taxon>
        <taxon>Bacillota</taxon>
        <taxon>Clostridia</taxon>
        <taxon>Eubacteriales</taxon>
        <taxon>Oscillospiraceae</taxon>
        <taxon>Sporobacter</taxon>
    </lineage>
</organism>
<sequence length="373" mass="41862">MKITDYKTYAVNAAYRNLIFVKVFTDEGPYGVGEATIEWKTNATLGAFEDLRPYVIGKDPRRIEWFFFDCFRQSYWHTDPCTLSAIAALEIACVDITGKLYNMPAYQLFGGKVHDRIKIYVNGWSRDARTPEEFAAHAREAVQKGAKALKWDFFGKSYLNITHEAMDRAVRTMAAVREAVGPEVDLLVEAHGRFNLHTALKVAKELAPYKPFFMEEPVLTDIVEDTAEFHKYSPVPVAAGERLFGKTVFRELIHKNGADYVQPDLLHCGGMNELKKIGVMAEVQNIQLAPHNPNGPVATAATLHVCATLPNFEFLEMMNDAPYRGQISTENLTVEDGYIIVPDTPGLGIDIIPEECDKYPQKVTPQIIFSGAF</sequence>
<dbReference type="SUPFAM" id="SSF54826">
    <property type="entry name" value="Enolase N-terminal domain-like"/>
    <property type="match status" value="1"/>
</dbReference>
<dbReference type="STRING" id="1123282.SAMN02745823_03015"/>
<keyword evidence="1" id="KW-0479">Metal-binding</keyword>
<accession>A0A1M5YZY3</accession>
<evidence type="ECO:0000259" key="3">
    <source>
        <dbReference type="SMART" id="SM00922"/>
    </source>
</evidence>
<proteinExistence type="predicted"/>
<protein>
    <submittedName>
        <fullName evidence="4">Galactonate dehydratase</fullName>
    </submittedName>
</protein>
<dbReference type="InterPro" id="IPR036849">
    <property type="entry name" value="Enolase-like_C_sf"/>
</dbReference>
<dbReference type="InterPro" id="IPR029017">
    <property type="entry name" value="Enolase-like_N"/>
</dbReference>
<feature type="domain" description="Mandelate racemase/muconate lactonizing enzyme C-terminal" evidence="3">
    <location>
        <begin position="131"/>
        <end position="236"/>
    </location>
</feature>
<dbReference type="GO" id="GO:0046872">
    <property type="term" value="F:metal ion binding"/>
    <property type="evidence" value="ECO:0007669"/>
    <property type="project" value="UniProtKB-KW"/>
</dbReference>
<dbReference type="SMART" id="SM00922">
    <property type="entry name" value="MR_MLE"/>
    <property type="match status" value="1"/>
</dbReference>
<dbReference type="SFLD" id="SFLDG00179">
    <property type="entry name" value="mandelate_racemase"/>
    <property type="match status" value="1"/>
</dbReference>
<dbReference type="Pfam" id="PF13378">
    <property type="entry name" value="MR_MLE_C"/>
    <property type="match status" value="1"/>
</dbReference>
<evidence type="ECO:0000313" key="4">
    <source>
        <dbReference type="EMBL" id="SHI17519.1"/>
    </source>
</evidence>
<keyword evidence="5" id="KW-1185">Reference proteome</keyword>
<dbReference type="OrthoDB" id="9775391at2"/>
<dbReference type="InterPro" id="IPR029065">
    <property type="entry name" value="Enolase_C-like"/>
</dbReference>
<dbReference type="PANTHER" id="PTHR48080">
    <property type="entry name" value="D-GALACTONATE DEHYDRATASE-RELATED"/>
    <property type="match status" value="1"/>
</dbReference>
<dbReference type="Proteomes" id="UP000183995">
    <property type="component" value="Unassembled WGS sequence"/>
</dbReference>
<dbReference type="InterPro" id="IPR013342">
    <property type="entry name" value="Mandelate_racemase_C"/>
</dbReference>
<gene>
    <name evidence="4" type="ORF">SAMN02745823_03015</name>
</gene>
<dbReference type="SFLD" id="SFLDS00001">
    <property type="entry name" value="Enolase"/>
    <property type="match status" value="1"/>
</dbReference>
<dbReference type="InterPro" id="IPR013341">
    <property type="entry name" value="Mandelate_racemase_N_dom"/>
</dbReference>
<evidence type="ECO:0000256" key="1">
    <source>
        <dbReference type="ARBA" id="ARBA00022723"/>
    </source>
</evidence>
<reference evidence="4 5" key="1">
    <citation type="submission" date="2016-11" db="EMBL/GenBank/DDBJ databases">
        <authorList>
            <person name="Jaros S."/>
            <person name="Januszkiewicz K."/>
            <person name="Wedrychowicz H."/>
        </authorList>
    </citation>
    <scope>NUCLEOTIDE SEQUENCE [LARGE SCALE GENOMIC DNA]</scope>
    <source>
        <strain evidence="4 5">DSM 10068</strain>
    </source>
</reference>
<dbReference type="AlphaFoldDB" id="A0A1M5YZY3"/>
<name>A0A1M5YZY3_9FIRM</name>